<gene>
    <name evidence="13" type="ORF">FIESC28_06852</name>
</gene>
<evidence type="ECO:0000313" key="14">
    <source>
        <dbReference type="Proteomes" id="UP000253153"/>
    </source>
</evidence>
<comment type="similarity">
    <text evidence="2">Belongs to the catalase family.</text>
</comment>
<dbReference type="GO" id="GO:0020037">
    <property type="term" value="F:heme binding"/>
    <property type="evidence" value="ECO:0007669"/>
    <property type="project" value="InterPro"/>
</dbReference>
<proteinExistence type="inferred from homology"/>
<evidence type="ECO:0000256" key="6">
    <source>
        <dbReference type="ARBA" id="ARBA00022723"/>
    </source>
</evidence>
<dbReference type="PANTHER" id="PTHR42821">
    <property type="entry name" value="CATALASE"/>
    <property type="match status" value="1"/>
</dbReference>
<evidence type="ECO:0000256" key="11">
    <source>
        <dbReference type="SAM" id="SignalP"/>
    </source>
</evidence>
<protein>
    <recommendedName>
        <fullName evidence="3">catalase</fullName>
        <ecNumber evidence="3">1.11.1.6</ecNumber>
    </recommendedName>
</protein>
<keyword evidence="11" id="KW-0732">Signal</keyword>
<organism evidence="13 14">
    <name type="scientific">Fusarium coffeatum</name>
    <dbReference type="NCBI Taxonomy" id="231269"/>
    <lineage>
        <taxon>Eukaryota</taxon>
        <taxon>Fungi</taxon>
        <taxon>Dikarya</taxon>
        <taxon>Ascomycota</taxon>
        <taxon>Pezizomycotina</taxon>
        <taxon>Sordariomycetes</taxon>
        <taxon>Hypocreomycetidae</taxon>
        <taxon>Hypocreales</taxon>
        <taxon>Nectriaceae</taxon>
        <taxon>Fusarium</taxon>
        <taxon>Fusarium incarnatum-equiseti species complex</taxon>
    </lineage>
</organism>
<evidence type="ECO:0000256" key="10">
    <source>
        <dbReference type="SAM" id="MobiDB-lite"/>
    </source>
</evidence>
<evidence type="ECO:0000256" key="2">
    <source>
        <dbReference type="ARBA" id="ARBA00005329"/>
    </source>
</evidence>
<dbReference type="InterPro" id="IPR024708">
    <property type="entry name" value="Catalase_AS"/>
</dbReference>
<keyword evidence="5" id="KW-0349">Heme</keyword>
<dbReference type="PROSITE" id="PS51402">
    <property type="entry name" value="CATALASE_3"/>
    <property type="match status" value="1"/>
</dbReference>
<evidence type="ECO:0000256" key="5">
    <source>
        <dbReference type="ARBA" id="ARBA00022617"/>
    </source>
</evidence>
<evidence type="ECO:0000256" key="1">
    <source>
        <dbReference type="ARBA" id="ARBA00001971"/>
    </source>
</evidence>
<comment type="cofactor">
    <cofactor evidence="1">
        <name>heme</name>
        <dbReference type="ChEBI" id="CHEBI:30413"/>
    </cofactor>
</comment>
<evidence type="ECO:0000256" key="4">
    <source>
        <dbReference type="ARBA" id="ARBA00022559"/>
    </source>
</evidence>
<keyword evidence="4" id="KW-0575">Peroxidase</keyword>
<dbReference type="Pfam" id="PF00199">
    <property type="entry name" value="Catalase"/>
    <property type="match status" value="1"/>
</dbReference>
<evidence type="ECO:0000256" key="7">
    <source>
        <dbReference type="ARBA" id="ARBA00023002"/>
    </source>
</evidence>
<dbReference type="SUPFAM" id="SSF56634">
    <property type="entry name" value="Heme-dependent catalase-like"/>
    <property type="match status" value="1"/>
</dbReference>
<dbReference type="PROSITE" id="PS00438">
    <property type="entry name" value="CATALASE_2"/>
    <property type="match status" value="1"/>
</dbReference>
<keyword evidence="8" id="KW-0408">Iron</keyword>
<name>A0A366RHU7_9HYPO</name>
<dbReference type="GO" id="GO:0046872">
    <property type="term" value="F:metal ion binding"/>
    <property type="evidence" value="ECO:0007669"/>
    <property type="project" value="UniProtKB-KW"/>
</dbReference>
<evidence type="ECO:0000256" key="8">
    <source>
        <dbReference type="ARBA" id="ARBA00023004"/>
    </source>
</evidence>
<dbReference type="Proteomes" id="UP000253153">
    <property type="component" value="Unassembled WGS sequence"/>
</dbReference>
<dbReference type="InterPro" id="IPR018028">
    <property type="entry name" value="Catalase"/>
</dbReference>
<dbReference type="GO" id="GO:0005829">
    <property type="term" value="C:cytosol"/>
    <property type="evidence" value="ECO:0007669"/>
    <property type="project" value="TreeGrafter"/>
</dbReference>
<keyword evidence="14" id="KW-1185">Reference proteome</keyword>
<feature type="domain" description="Catalase core" evidence="12">
    <location>
        <begin position="56"/>
        <end position="117"/>
    </location>
</feature>
<sequence>MVSSKLLVTLGLASLTAAQCPFADPGRLAARAEGSSREHLEDYEVDDSKGYMSSDAGGPFEEQESLKAGERGPTLLEDFIFRQKIMHFDHERVPERAVHARGAGAHGHFTSYGVLKSAILITIMEITGCSL</sequence>
<dbReference type="EC" id="1.11.1.6" evidence="3"/>
<dbReference type="InterPro" id="IPR011614">
    <property type="entry name" value="Catalase_core"/>
</dbReference>
<feature type="compositionally biased region" description="Basic and acidic residues" evidence="10">
    <location>
        <begin position="34"/>
        <end position="49"/>
    </location>
</feature>
<dbReference type="OrthoDB" id="6880011at2759"/>
<keyword evidence="6" id="KW-0479">Metal-binding</keyword>
<evidence type="ECO:0000313" key="13">
    <source>
        <dbReference type="EMBL" id="RBR16699.1"/>
    </source>
</evidence>
<evidence type="ECO:0000256" key="3">
    <source>
        <dbReference type="ARBA" id="ARBA00012314"/>
    </source>
</evidence>
<comment type="caution">
    <text evidence="13">The sequence shown here is derived from an EMBL/GenBank/DDBJ whole genome shotgun (WGS) entry which is preliminary data.</text>
</comment>
<dbReference type="PANTHER" id="PTHR42821:SF3">
    <property type="entry name" value="CATALASE B"/>
    <property type="match status" value="1"/>
</dbReference>
<dbReference type="GeneID" id="41996290"/>
<dbReference type="EMBL" id="QKXC01000140">
    <property type="protein sequence ID" value="RBR16699.1"/>
    <property type="molecule type" value="Genomic_DNA"/>
</dbReference>
<dbReference type="RefSeq" id="XP_031014974.1">
    <property type="nucleotide sequence ID" value="XM_031160994.1"/>
</dbReference>
<reference evidence="13 14" key="1">
    <citation type="submission" date="2018-06" db="EMBL/GenBank/DDBJ databases">
        <title>Fusarium incarnatum-equiseti species complex species 28.</title>
        <authorList>
            <person name="Gardiner D.M."/>
        </authorList>
    </citation>
    <scope>NUCLEOTIDE SEQUENCE [LARGE SCALE GENOMIC DNA]</scope>
    <source>
        <strain evidence="13 14">FIESC_28</strain>
    </source>
</reference>
<dbReference type="GO" id="GO:0006979">
    <property type="term" value="P:response to oxidative stress"/>
    <property type="evidence" value="ECO:0007669"/>
    <property type="project" value="InterPro"/>
</dbReference>
<feature type="signal peptide" evidence="11">
    <location>
        <begin position="1"/>
        <end position="18"/>
    </location>
</feature>
<keyword evidence="9" id="KW-0376">Hydrogen peroxide</keyword>
<dbReference type="Gene3D" id="2.40.180.10">
    <property type="entry name" value="Catalase core domain"/>
    <property type="match status" value="1"/>
</dbReference>
<dbReference type="GO" id="GO:0042744">
    <property type="term" value="P:hydrogen peroxide catabolic process"/>
    <property type="evidence" value="ECO:0007669"/>
    <property type="project" value="UniProtKB-KW"/>
</dbReference>
<keyword evidence="7" id="KW-0560">Oxidoreductase</keyword>
<dbReference type="AlphaFoldDB" id="A0A366RHU7"/>
<accession>A0A366RHU7</accession>
<evidence type="ECO:0000256" key="9">
    <source>
        <dbReference type="ARBA" id="ARBA00023324"/>
    </source>
</evidence>
<evidence type="ECO:0000259" key="12">
    <source>
        <dbReference type="Pfam" id="PF00199"/>
    </source>
</evidence>
<dbReference type="GO" id="GO:0004096">
    <property type="term" value="F:catalase activity"/>
    <property type="evidence" value="ECO:0007669"/>
    <property type="project" value="UniProtKB-EC"/>
</dbReference>
<dbReference type="InterPro" id="IPR020835">
    <property type="entry name" value="Catalase_sf"/>
</dbReference>
<feature type="chain" id="PRO_5016596559" description="catalase" evidence="11">
    <location>
        <begin position="19"/>
        <end position="131"/>
    </location>
</feature>
<dbReference type="InterPro" id="IPR024712">
    <property type="entry name" value="Catalase_clade2"/>
</dbReference>
<feature type="region of interest" description="Disordered" evidence="10">
    <location>
        <begin position="31"/>
        <end position="69"/>
    </location>
</feature>